<organism evidence="2">
    <name type="scientific">Arion vulgaris</name>
    <dbReference type="NCBI Taxonomy" id="1028688"/>
    <lineage>
        <taxon>Eukaryota</taxon>
        <taxon>Metazoa</taxon>
        <taxon>Spiralia</taxon>
        <taxon>Lophotrochozoa</taxon>
        <taxon>Mollusca</taxon>
        <taxon>Gastropoda</taxon>
        <taxon>Heterobranchia</taxon>
        <taxon>Euthyneura</taxon>
        <taxon>Panpulmonata</taxon>
        <taxon>Eupulmonata</taxon>
        <taxon>Stylommatophora</taxon>
        <taxon>Helicina</taxon>
        <taxon>Arionoidea</taxon>
        <taxon>Arionidae</taxon>
        <taxon>Arion</taxon>
    </lineage>
</organism>
<dbReference type="AlphaFoldDB" id="A0A0B6ZLT0"/>
<feature type="region of interest" description="Disordered" evidence="1">
    <location>
        <begin position="1"/>
        <end position="34"/>
    </location>
</feature>
<evidence type="ECO:0000256" key="1">
    <source>
        <dbReference type="SAM" id="MobiDB-lite"/>
    </source>
</evidence>
<gene>
    <name evidence="2" type="primary">ORF67323</name>
</gene>
<feature type="non-terminal residue" evidence="2">
    <location>
        <position position="114"/>
    </location>
</feature>
<feature type="compositionally biased region" description="Basic and acidic residues" evidence="1">
    <location>
        <begin position="1"/>
        <end position="17"/>
    </location>
</feature>
<accession>A0A0B6ZLT0</accession>
<reference evidence="2" key="1">
    <citation type="submission" date="2014-12" db="EMBL/GenBank/DDBJ databases">
        <title>Insight into the proteome of Arion vulgaris.</title>
        <authorList>
            <person name="Aradska J."/>
            <person name="Bulat T."/>
            <person name="Smidak R."/>
            <person name="Sarate P."/>
            <person name="Gangsoo J."/>
            <person name="Sialana F."/>
            <person name="Bilban M."/>
            <person name="Lubec G."/>
        </authorList>
    </citation>
    <scope>NUCLEOTIDE SEQUENCE</scope>
    <source>
        <tissue evidence="2">Skin</tissue>
    </source>
</reference>
<feature type="non-terminal residue" evidence="2">
    <location>
        <position position="1"/>
    </location>
</feature>
<feature type="compositionally biased region" description="Polar residues" evidence="1">
    <location>
        <begin position="20"/>
        <end position="34"/>
    </location>
</feature>
<proteinExistence type="predicted"/>
<feature type="compositionally biased region" description="Polar residues" evidence="1">
    <location>
        <begin position="93"/>
        <end position="114"/>
    </location>
</feature>
<evidence type="ECO:0000313" key="2">
    <source>
        <dbReference type="EMBL" id="CEK68700.1"/>
    </source>
</evidence>
<dbReference type="EMBL" id="HACG01021835">
    <property type="protein sequence ID" value="CEK68700.1"/>
    <property type="molecule type" value="Transcribed_RNA"/>
</dbReference>
<feature type="compositionally biased region" description="Basic and acidic residues" evidence="1">
    <location>
        <begin position="75"/>
        <end position="91"/>
    </location>
</feature>
<sequence>RHHSDSHFDVQYHEGRRSPPVQTSKSGSLARDISQSAYVIKPEVSNYPSVVGSHHPPPNSAGMFRQGTSNNQMPNDRDRGSAIPPRPDRPKMTSYTMKKSLSGPNLPSQSNSPP</sequence>
<protein>
    <submittedName>
        <fullName evidence="2">Uncharacterized protein</fullName>
    </submittedName>
</protein>
<name>A0A0B6ZLT0_9EUPU</name>
<feature type="region of interest" description="Disordered" evidence="1">
    <location>
        <begin position="47"/>
        <end position="114"/>
    </location>
</feature>